<evidence type="ECO:0000256" key="1">
    <source>
        <dbReference type="SAM" id="SignalP"/>
    </source>
</evidence>
<name>A0A8J4H7S9_9BACL</name>
<gene>
    <name evidence="3" type="ORF">XYCOK13_41650</name>
</gene>
<feature type="domain" description="Copper amine oxidase-like N-terminal" evidence="2">
    <location>
        <begin position="39"/>
        <end position="142"/>
    </location>
</feature>
<dbReference type="InterPro" id="IPR036582">
    <property type="entry name" value="Mao_N_sf"/>
</dbReference>
<dbReference type="EMBL" id="BOVK01000081">
    <property type="protein sequence ID" value="GIQ71341.1"/>
    <property type="molecule type" value="Genomic_DNA"/>
</dbReference>
<feature type="chain" id="PRO_5039292343" evidence="1">
    <location>
        <begin position="26"/>
        <end position="271"/>
    </location>
</feature>
<dbReference type="Pfam" id="PF07833">
    <property type="entry name" value="Cu_amine_oxidN1"/>
    <property type="match status" value="1"/>
</dbReference>
<keyword evidence="1" id="KW-0732">Signal</keyword>
<evidence type="ECO:0000313" key="3">
    <source>
        <dbReference type="EMBL" id="GIQ71341.1"/>
    </source>
</evidence>
<dbReference type="SUPFAM" id="SSF55383">
    <property type="entry name" value="Copper amine oxidase, domain N"/>
    <property type="match status" value="1"/>
</dbReference>
<comment type="caution">
    <text evidence="3">The sequence shown here is derived from an EMBL/GenBank/DDBJ whole genome shotgun (WGS) entry which is preliminary data.</text>
</comment>
<keyword evidence="4" id="KW-1185">Reference proteome</keyword>
<reference evidence="3" key="1">
    <citation type="submission" date="2021-04" db="EMBL/GenBank/DDBJ databases">
        <title>Draft genome sequence of Xylanibacillus composti strain K13.</title>
        <authorList>
            <person name="Uke A."/>
            <person name="Chhe C."/>
            <person name="Baramee S."/>
            <person name="Kosugi A."/>
        </authorList>
    </citation>
    <scope>NUCLEOTIDE SEQUENCE</scope>
    <source>
        <strain evidence="3">K13</strain>
    </source>
</reference>
<dbReference type="RefSeq" id="WP_213414137.1">
    <property type="nucleotide sequence ID" value="NZ_BOVK01000081.1"/>
</dbReference>
<accession>A0A8J4H7S9</accession>
<feature type="signal peptide" evidence="1">
    <location>
        <begin position="1"/>
        <end position="25"/>
    </location>
</feature>
<organism evidence="3 4">
    <name type="scientific">Xylanibacillus composti</name>
    <dbReference type="NCBI Taxonomy" id="1572762"/>
    <lineage>
        <taxon>Bacteria</taxon>
        <taxon>Bacillati</taxon>
        <taxon>Bacillota</taxon>
        <taxon>Bacilli</taxon>
        <taxon>Bacillales</taxon>
        <taxon>Paenibacillaceae</taxon>
        <taxon>Xylanibacillus</taxon>
    </lineage>
</organism>
<sequence length="271" mass="30611">MLKKFVARLAAVGLALTFVFTPLQAKAEERDVFLHVNDTYILYTTPIAPYIDENNRFMLPLRAVSELLGATVDYHPDERRAQITFDGRSTELYIGSPNAIVNGESITYDTEPVLYKNSMIVPLRVLLDAFSLQAEWKGGTVAISDDRVMKTQRLNEIEDLDRNLQHVDRPTAFSVKRASVDMERVTEGANTTETIHLSVTVQNITGADIPEGKMDLVTTFLHPDRYTFEHYADTKERPPVKKDATYTLEKSKSTINSPLSYILLKARTIEP</sequence>
<proteinExistence type="predicted"/>
<dbReference type="Proteomes" id="UP000677918">
    <property type="component" value="Unassembled WGS sequence"/>
</dbReference>
<dbReference type="Gene3D" id="3.30.457.10">
    <property type="entry name" value="Copper amine oxidase-like, N-terminal domain"/>
    <property type="match status" value="1"/>
</dbReference>
<protein>
    <submittedName>
        <fullName evidence="3">Copper amine oxidase N-terminal domain-containing protein</fullName>
    </submittedName>
</protein>
<dbReference type="AlphaFoldDB" id="A0A8J4H7S9"/>
<dbReference type="InterPro" id="IPR012854">
    <property type="entry name" value="Cu_amine_oxidase-like_N"/>
</dbReference>
<evidence type="ECO:0000259" key="2">
    <source>
        <dbReference type="Pfam" id="PF07833"/>
    </source>
</evidence>
<evidence type="ECO:0000313" key="4">
    <source>
        <dbReference type="Proteomes" id="UP000677918"/>
    </source>
</evidence>